<protein>
    <submittedName>
        <fullName evidence="1">Uncharacterized protein</fullName>
    </submittedName>
</protein>
<proteinExistence type="predicted"/>
<dbReference type="AlphaFoldDB" id="A0A0A9FMY7"/>
<evidence type="ECO:0000313" key="1">
    <source>
        <dbReference type="EMBL" id="JAE12659.1"/>
    </source>
</evidence>
<dbReference type="EMBL" id="GBRH01185237">
    <property type="protein sequence ID" value="JAE12659.1"/>
    <property type="molecule type" value="Transcribed_RNA"/>
</dbReference>
<sequence>MIFLWCSQASPLDLRMPPPKRGSCVALR</sequence>
<reference evidence="1" key="1">
    <citation type="submission" date="2014-09" db="EMBL/GenBank/DDBJ databases">
        <authorList>
            <person name="Magalhaes I.L.F."/>
            <person name="Oliveira U."/>
            <person name="Santos F.R."/>
            <person name="Vidigal T.H.D.A."/>
            <person name="Brescovit A.D."/>
            <person name="Santos A.J."/>
        </authorList>
    </citation>
    <scope>NUCLEOTIDE SEQUENCE</scope>
    <source>
        <tissue evidence="1">Shoot tissue taken approximately 20 cm above the soil surface</tissue>
    </source>
</reference>
<accession>A0A0A9FMY7</accession>
<reference evidence="1" key="2">
    <citation type="journal article" date="2015" name="Data Brief">
        <title>Shoot transcriptome of the giant reed, Arundo donax.</title>
        <authorList>
            <person name="Barrero R.A."/>
            <person name="Guerrero F.D."/>
            <person name="Moolhuijzen P."/>
            <person name="Goolsby J.A."/>
            <person name="Tidwell J."/>
            <person name="Bellgard S.E."/>
            <person name="Bellgard M.I."/>
        </authorList>
    </citation>
    <scope>NUCLEOTIDE SEQUENCE</scope>
    <source>
        <tissue evidence="1">Shoot tissue taken approximately 20 cm above the soil surface</tissue>
    </source>
</reference>
<name>A0A0A9FMY7_ARUDO</name>
<organism evidence="1">
    <name type="scientific">Arundo donax</name>
    <name type="common">Giant reed</name>
    <name type="synonym">Donax arundinaceus</name>
    <dbReference type="NCBI Taxonomy" id="35708"/>
    <lineage>
        <taxon>Eukaryota</taxon>
        <taxon>Viridiplantae</taxon>
        <taxon>Streptophyta</taxon>
        <taxon>Embryophyta</taxon>
        <taxon>Tracheophyta</taxon>
        <taxon>Spermatophyta</taxon>
        <taxon>Magnoliopsida</taxon>
        <taxon>Liliopsida</taxon>
        <taxon>Poales</taxon>
        <taxon>Poaceae</taxon>
        <taxon>PACMAD clade</taxon>
        <taxon>Arundinoideae</taxon>
        <taxon>Arundineae</taxon>
        <taxon>Arundo</taxon>
    </lineage>
</organism>